<dbReference type="SUPFAM" id="SSF50978">
    <property type="entry name" value="WD40 repeat-like"/>
    <property type="match status" value="2"/>
</dbReference>
<dbReference type="InterPro" id="IPR039857">
    <property type="entry name" value="Ift122/121"/>
</dbReference>
<dbReference type="GeneID" id="14905666"/>
<dbReference type="OMA" id="GDSFDTW"/>
<dbReference type="PANTHER" id="PTHR12764:SF4">
    <property type="entry name" value="INTRAFLAGELLAR TRANSPORT PROTEIN 122 HOMOLOG"/>
    <property type="match status" value="1"/>
</dbReference>
<evidence type="ECO:0000256" key="7">
    <source>
        <dbReference type="PROSITE-ProRule" id="PRU00221"/>
    </source>
</evidence>
<evidence type="ECO:0000256" key="4">
    <source>
        <dbReference type="ARBA" id="ARBA00022737"/>
    </source>
</evidence>
<evidence type="ECO:0000313" key="14">
    <source>
        <dbReference type="Proteomes" id="UP000008983"/>
    </source>
</evidence>
<keyword evidence="6" id="KW-0966">Cell projection</keyword>
<keyword evidence="14" id="KW-1185">Reference proteome</keyword>
<dbReference type="InterPro" id="IPR001680">
    <property type="entry name" value="WD40_rpt"/>
</dbReference>
<dbReference type="InParanoid" id="G0QYZ6"/>
<dbReference type="OrthoDB" id="10255582at2759"/>
<keyword evidence="5" id="KW-0969">Cilium</keyword>
<dbReference type="Pfam" id="PF23377">
    <property type="entry name" value="Beta-prop_IFT122_2nd"/>
    <property type="match status" value="1"/>
</dbReference>
<evidence type="ECO:0000256" key="1">
    <source>
        <dbReference type="ARBA" id="ARBA00004138"/>
    </source>
</evidence>
<dbReference type="GO" id="GO:0035721">
    <property type="term" value="P:intraciliary retrograde transport"/>
    <property type="evidence" value="ECO:0007669"/>
    <property type="project" value="TreeGrafter"/>
</dbReference>
<dbReference type="Gene3D" id="1.25.40.470">
    <property type="match status" value="1"/>
</dbReference>
<feature type="domain" description="IFT122 zinc ribbon" evidence="11">
    <location>
        <begin position="1000"/>
        <end position="1042"/>
    </location>
</feature>
<reference evidence="13 14" key="1">
    <citation type="submission" date="2011-07" db="EMBL/GenBank/DDBJ databases">
        <authorList>
            <person name="Coyne R."/>
            <person name="Brami D."/>
            <person name="Johnson J."/>
            <person name="Hostetler J."/>
            <person name="Hannick L."/>
            <person name="Clark T."/>
            <person name="Cassidy-Hanley D."/>
            <person name="Inman J."/>
        </authorList>
    </citation>
    <scope>NUCLEOTIDE SEQUENCE [LARGE SCALE GENOMIC DNA]</scope>
    <source>
        <strain evidence="13 14">G5</strain>
    </source>
</reference>
<evidence type="ECO:0000256" key="5">
    <source>
        <dbReference type="ARBA" id="ARBA00023069"/>
    </source>
</evidence>
<dbReference type="InterPro" id="IPR056153">
    <property type="entry name" value="Beta-prop_IFT122_1st"/>
</dbReference>
<feature type="compositionally biased region" description="Polar residues" evidence="8">
    <location>
        <begin position="708"/>
        <end position="724"/>
    </location>
</feature>
<evidence type="ECO:0000256" key="8">
    <source>
        <dbReference type="SAM" id="MobiDB-lite"/>
    </source>
</evidence>
<sequence length="1211" mass="140019">MQCQELWTEIIPKPSDPNSNLTNQVWCTCFNNDGTVVLACVGDAILAYDVQSGEMLNKPIRGAQKEQINCIRFSKDGKRFATASNDKTVWIWKFDIQQNPKISAEVKYSHNDKVYCLSFNPLTQQIFSGGINDYSVWTPDQANIEKGKYKDKIITCAWSADGLYIAFGTMSGQICIKNRLMEIKAEINRSAPIWCMDWTPVTPDFQDSNLLVGVWEGCLSFYNIQGQQLGNDKKLGFDPLDINFSSQGEFYLVSGTNKKSTLYTRDGGFLIDVVQKNDWVWSGKFKPIVKQLGGVNNDQLYVSFSTNDGVIGISKIQQLTVHGLYKNRYAYRDNLTDIVVQNMSVNQKIRIKCKELIKNVSIYKEKLAAHLSERILVYVSNSDDSQLKYKLLKRMVKKIDAQIMEVLTSHILVAIKNKLQILQFSGDLEREWIFDSTIRSIKILGGMSGKEGAIIGLKNGQVYKIFIDNSFPIQVINLNVPIRMIDISQKKKKIAIVDDNNNLTVYDVFQKEQIYQEMNVLSCAFNYDFDDMLTYSGNDMTFIKSSGHPPLSQRMSGNVVGFKGNKLFVLNENVLSTIDISMTQTMLKYLEKKDFQQAYEVALLGVTDADLLHLGNEALIASQFMIAKKCYVKLKKLDFVYLLERAERDKIKNQFNESIYQGELFALQQKFHEAENAFVKANQRQKAKEMYITLKDFTKAKRVANSEVLTPQSRQGQRQGSPKNDNGFVQEKSKELIKQEAEWKQKTGDWKEAGELFKDYLMYQGQLMWRLREKKLKYVWHILKLEKWEEALVLAKSNPELLELVKLPYANWLSRQDRFEEALKAYRKIGQSEYSTKMLQKLSQNAVYEKRFTDATLYFWMISTEYLNLVKNGKQPSLEDQQNIKLFQQYREYAQIYFAYSKIHQFVEEPFLPLSGHQYMLNIFNAARFAINKLGNRSLYGVKHSYLYYSLGKVSKQLEAYKTARICYEKLAGYKIPSDWTEEIELSSLLVRSKVYSDAENLLPICSRCMNQNPVLTEGNKCSSCLHSFVNCFLSFENLPVVEFKVNQNINHKKVIELINSDKSKIPKTQKKKKVDDGWQENNLGDQQVLTFNQSPNKNNVENSAFIDKLQEIFEMQQTTQEYIPLQLDEQVLCTLNMDEVYCVDFTRYCLTYDITYYKSMNNDVLLKVCNECCSFFILDEYEFEFIKNGKCSFCRIADERTGVQKDIFDL</sequence>
<dbReference type="AlphaFoldDB" id="G0QYZ6"/>
<dbReference type="Pfam" id="PF25295">
    <property type="entry name" value="TPR_IFT122"/>
    <property type="match status" value="1"/>
</dbReference>
<evidence type="ECO:0000256" key="6">
    <source>
        <dbReference type="ARBA" id="ARBA00023273"/>
    </source>
</evidence>
<evidence type="ECO:0000259" key="9">
    <source>
        <dbReference type="Pfam" id="PF23377"/>
    </source>
</evidence>
<keyword evidence="13" id="KW-0012">Acyltransferase</keyword>
<dbReference type="SMART" id="SM00320">
    <property type="entry name" value="WD40"/>
    <property type="match status" value="5"/>
</dbReference>
<dbReference type="GO" id="GO:0016746">
    <property type="term" value="F:acyltransferase activity"/>
    <property type="evidence" value="ECO:0007669"/>
    <property type="project" value="UniProtKB-KW"/>
</dbReference>
<proteinExistence type="predicted"/>
<dbReference type="InterPro" id="IPR015943">
    <property type="entry name" value="WD40/YVTN_repeat-like_dom_sf"/>
</dbReference>
<evidence type="ECO:0000259" key="11">
    <source>
        <dbReference type="Pfam" id="PF25144"/>
    </source>
</evidence>
<protein>
    <recommendedName>
        <fullName evidence="2">Intraflagellar transport protein 122 homolog</fullName>
    </recommendedName>
</protein>
<dbReference type="Gene3D" id="2.130.10.10">
    <property type="entry name" value="YVTN repeat-like/Quinoprotein amine dehydrogenase"/>
    <property type="match status" value="1"/>
</dbReference>
<gene>
    <name evidence="13" type="ORF">IMG5_153390</name>
</gene>
<dbReference type="GO" id="GO:1905515">
    <property type="term" value="P:non-motile cilium assembly"/>
    <property type="evidence" value="ECO:0007669"/>
    <property type="project" value="TreeGrafter"/>
</dbReference>
<name>G0QYZ6_ICHMU</name>
<dbReference type="RefSeq" id="XP_004030803.1">
    <property type="nucleotide sequence ID" value="XM_004030755.1"/>
</dbReference>
<dbReference type="Pfam" id="PF25144">
    <property type="entry name" value="Zn_ribbon_IFT122"/>
    <property type="match status" value="1"/>
</dbReference>
<feature type="domain" description="IFT122 second beta-propeller" evidence="9">
    <location>
        <begin position="322"/>
        <end position="574"/>
    </location>
</feature>
<keyword evidence="13" id="KW-0808">Transferase</keyword>
<dbReference type="STRING" id="857967.G0QYZ6"/>
<dbReference type="GO" id="GO:0061512">
    <property type="term" value="P:protein localization to cilium"/>
    <property type="evidence" value="ECO:0007669"/>
    <property type="project" value="TreeGrafter"/>
</dbReference>
<dbReference type="Proteomes" id="UP000008983">
    <property type="component" value="Unassembled WGS sequence"/>
</dbReference>
<evidence type="ECO:0000259" key="12">
    <source>
        <dbReference type="Pfam" id="PF25295"/>
    </source>
</evidence>
<keyword evidence="13" id="KW-0378">Hydrolase</keyword>
<dbReference type="GO" id="GO:0097730">
    <property type="term" value="C:non-motile cilium"/>
    <property type="evidence" value="ECO:0007669"/>
    <property type="project" value="TreeGrafter"/>
</dbReference>
<feature type="domain" description="Intraflagellar transport protein 122 homolog TPR" evidence="12">
    <location>
        <begin position="784"/>
        <end position="942"/>
    </location>
</feature>
<keyword evidence="4" id="KW-0677">Repeat</keyword>
<feature type="domain" description="IFT122 first beta-propeller" evidence="10">
    <location>
        <begin position="29"/>
        <end position="201"/>
    </location>
</feature>
<evidence type="ECO:0000259" key="10">
    <source>
        <dbReference type="Pfam" id="PF23381"/>
    </source>
</evidence>
<dbReference type="InterPro" id="IPR056838">
    <property type="entry name" value="Zn_ribbon_IFT122"/>
</dbReference>
<dbReference type="EMBL" id="GL984132">
    <property type="protein sequence ID" value="EGR29567.1"/>
    <property type="molecule type" value="Genomic_DNA"/>
</dbReference>
<organism evidence="13 14">
    <name type="scientific">Ichthyophthirius multifiliis</name>
    <name type="common">White spot disease agent</name>
    <name type="synonym">Ich</name>
    <dbReference type="NCBI Taxonomy" id="5932"/>
    <lineage>
        <taxon>Eukaryota</taxon>
        <taxon>Sar</taxon>
        <taxon>Alveolata</taxon>
        <taxon>Ciliophora</taxon>
        <taxon>Intramacronucleata</taxon>
        <taxon>Oligohymenophorea</taxon>
        <taxon>Hymenostomatida</taxon>
        <taxon>Ophryoglenina</taxon>
        <taxon>Ichthyophthirius</taxon>
    </lineage>
</organism>
<dbReference type="InterPro" id="IPR057411">
    <property type="entry name" value="TPR_IFT122"/>
</dbReference>
<dbReference type="Pfam" id="PF23381">
    <property type="entry name" value="Beta-prop_IFT122_1st"/>
    <property type="match status" value="1"/>
</dbReference>
<dbReference type="PANTHER" id="PTHR12764">
    <property type="entry name" value="WD REPEAT DOMAIN-RELATED"/>
    <property type="match status" value="1"/>
</dbReference>
<dbReference type="eggNOG" id="KOG1538">
    <property type="taxonomic scope" value="Eukaryota"/>
</dbReference>
<dbReference type="PROSITE" id="PS50294">
    <property type="entry name" value="WD_REPEATS_REGION"/>
    <property type="match status" value="1"/>
</dbReference>
<evidence type="ECO:0000313" key="13">
    <source>
        <dbReference type="EMBL" id="EGR29567.1"/>
    </source>
</evidence>
<comment type="subcellular location">
    <subcellularLocation>
        <location evidence="1">Cell projection</location>
        <location evidence="1">Cilium</location>
    </subcellularLocation>
</comment>
<accession>G0QYZ6</accession>
<feature type="repeat" description="WD" evidence="7">
    <location>
        <begin position="61"/>
        <end position="95"/>
    </location>
</feature>
<dbReference type="PROSITE" id="PS50082">
    <property type="entry name" value="WD_REPEATS_2"/>
    <property type="match status" value="1"/>
</dbReference>
<dbReference type="InterPro" id="IPR036322">
    <property type="entry name" value="WD40_repeat_dom_sf"/>
</dbReference>
<feature type="region of interest" description="Disordered" evidence="8">
    <location>
        <begin position="708"/>
        <end position="728"/>
    </location>
</feature>
<dbReference type="InterPro" id="IPR056152">
    <property type="entry name" value="Beta-prop_IFT122_2nd"/>
</dbReference>
<evidence type="ECO:0000256" key="2">
    <source>
        <dbReference type="ARBA" id="ARBA00019442"/>
    </source>
</evidence>
<dbReference type="GO" id="GO:0030991">
    <property type="term" value="C:intraciliary transport particle A"/>
    <property type="evidence" value="ECO:0007669"/>
    <property type="project" value="TreeGrafter"/>
</dbReference>
<keyword evidence="3 7" id="KW-0853">WD repeat</keyword>
<dbReference type="GO" id="GO:0016787">
    <property type="term" value="F:hydrolase activity"/>
    <property type="evidence" value="ECO:0007669"/>
    <property type="project" value="UniProtKB-KW"/>
</dbReference>
<evidence type="ECO:0000256" key="3">
    <source>
        <dbReference type="ARBA" id="ARBA00022574"/>
    </source>
</evidence>